<dbReference type="STRING" id="619805.SAMN05660477_01530"/>
<dbReference type="AlphaFoldDB" id="A0A1T5ESR1"/>
<keyword evidence="2" id="KW-1185">Reference proteome</keyword>
<dbReference type="Proteomes" id="UP000191112">
    <property type="component" value="Unassembled WGS sequence"/>
</dbReference>
<organism evidence="1 2">
    <name type="scientific">Soonwooa buanensis</name>
    <dbReference type="NCBI Taxonomy" id="619805"/>
    <lineage>
        <taxon>Bacteria</taxon>
        <taxon>Pseudomonadati</taxon>
        <taxon>Bacteroidota</taxon>
        <taxon>Flavobacteriia</taxon>
        <taxon>Flavobacteriales</taxon>
        <taxon>Weeksellaceae</taxon>
        <taxon>Chryseobacterium group</taxon>
        <taxon>Soonwooa</taxon>
    </lineage>
</organism>
<dbReference type="RefSeq" id="WP_079666783.1">
    <property type="nucleotide sequence ID" value="NZ_FUYZ01000004.1"/>
</dbReference>
<accession>A0A1T5ESR1</accession>
<proteinExistence type="predicted"/>
<sequence length="258" mass="30496">MLFTEDLGKSLALCMLRHKDAAEKLSYWCREIDRERLSEREAYQKKTEVLLLSTLLQHYPDIEIENLTGESPDFIVRINGKRIGLEISEVINHFELKKREALINQYFRWVEDWLLTSDQACGIYHLGLDSRLVGTKHEEKVVKDICNAVMQQKTTKYVTSIRRTPYDKGVLLVLDYNLSLFDELHANKILNIIEKKNIKYPLYRNKIDECWLILVSNMHNMSSRYSYIQRPEVLKAVKSPFQRILHLENLFSEMLMIK</sequence>
<name>A0A1T5ESR1_9FLAO</name>
<reference evidence="1 2" key="1">
    <citation type="submission" date="2017-02" db="EMBL/GenBank/DDBJ databases">
        <authorList>
            <person name="Peterson S.W."/>
        </authorList>
    </citation>
    <scope>NUCLEOTIDE SEQUENCE [LARGE SCALE GENOMIC DNA]</scope>
    <source>
        <strain evidence="1 2">DSM 22323</strain>
    </source>
</reference>
<evidence type="ECO:0000313" key="2">
    <source>
        <dbReference type="Proteomes" id="UP000191112"/>
    </source>
</evidence>
<dbReference type="OrthoDB" id="1271482at2"/>
<gene>
    <name evidence="1" type="ORF">SAMN05660477_01530</name>
</gene>
<protein>
    <submittedName>
        <fullName evidence="1">Uncharacterized protein</fullName>
    </submittedName>
</protein>
<evidence type="ECO:0000313" key="1">
    <source>
        <dbReference type="EMBL" id="SKB86977.1"/>
    </source>
</evidence>
<dbReference type="EMBL" id="FUYZ01000004">
    <property type="protein sequence ID" value="SKB86977.1"/>
    <property type="molecule type" value="Genomic_DNA"/>
</dbReference>